<evidence type="ECO:0000313" key="9">
    <source>
        <dbReference type="EMBL" id="EAU00194.1"/>
    </source>
</evidence>
<dbReference type="GO" id="GO:0009279">
    <property type="term" value="C:cell outer membrane"/>
    <property type="evidence" value="ECO:0007669"/>
    <property type="project" value="UniProtKB-SubCell"/>
</dbReference>
<comment type="similarity">
    <text evidence="2">Belongs to the outer membrane factor (OMF) (TC 1.B.17) family.</text>
</comment>
<evidence type="ECO:0000256" key="3">
    <source>
        <dbReference type="ARBA" id="ARBA00022448"/>
    </source>
</evidence>
<keyword evidence="3" id="KW-0813">Transport</keyword>
<dbReference type="EMBL" id="CP000767">
    <property type="protein sequence ID" value="EAU00194.1"/>
    <property type="molecule type" value="Genomic_DNA"/>
</dbReference>
<keyword evidence="4" id="KW-1134">Transmembrane beta strand</keyword>
<dbReference type="SUPFAM" id="SSF56954">
    <property type="entry name" value="Outer membrane efflux proteins (OEP)"/>
    <property type="match status" value="1"/>
</dbReference>
<dbReference type="PANTHER" id="PTHR30026">
    <property type="entry name" value="OUTER MEMBRANE PROTEIN TOLC"/>
    <property type="match status" value="1"/>
</dbReference>
<proteinExistence type="inferred from homology"/>
<evidence type="ECO:0000256" key="5">
    <source>
        <dbReference type="ARBA" id="ARBA00022692"/>
    </source>
</evidence>
<feature type="coiled-coil region" evidence="8">
    <location>
        <begin position="327"/>
        <end position="354"/>
    </location>
</feature>
<dbReference type="GO" id="GO:1990281">
    <property type="term" value="C:efflux pump complex"/>
    <property type="evidence" value="ECO:0007669"/>
    <property type="project" value="TreeGrafter"/>
</dbReference>
<protein>
    <submittedName>
        <fullName evidence="9">Type I secretion system, outer membrane protein, TolC family</fullName>
    </submittedName>
</protein>
<dbReference type="GO" id="GO:0015288">
    <property type="term" value="F:porin activity"/>
    <property type="evidence" value="ECO:0007669"/>
    <property type="project" value="TreeGrafter"/>
</dbReference>
<dbReference type="PANTHER" id="PTHR30026:SF20">
    <property type="entry name" value="OUTER MEMBRANE PROTEIN TOLC"/>
    <property type="match status" value="1"/>
</dbReference>
<keyword evidence="8" id="KW-0175">Coiled coil</keyword>
<keyword evidence="7" id="KW-0998">Cell outer membrane</keyword>
<dbReference type="OrthoDB" id="5338266at2"/>
<evidence type="ECO:0000313" key="10">
    <source>
        <dbReference type="Proteomes" id="UP000006380"/>
    </source>
</evidence>
<evidence type="ECO:0000256" key="7">
    <source>
        <dbReference type="ARBA" id="ARBA00023237"/>
    </source>
</evidence>
<evidence type="ECO:0000256" key="6">
    <source>
        <dbReference type="ARBA" id="ARBA00023136"/>
    </source>
</evidence>
<dbReference type="RefSeq" id="WP_011992211.1">
    <property type="nucleotide sequence ID" value="NC_009715.2"/>
</dbReference>
<dbReference type="STRING" id="360105.CCV52592_1272"/>
<name>A7GY54_CAMC5</name>
<evidence type="ECO:0000256" key="4">
    <source>
        <dbReference type="ARBA" id="ARBA00022452"/>
    </source>
</evidence>
<dbReference type="InterPro" id="IPR051906">
    <property type="entry name" value="TolC-like"/>
</dbReference>
<dbReference type="InterPro" id="IPR003423">
    <property type="entry name" value="OMP_efflux"/>
</dbReference>
<dbReference type="Pfam" id="PF02321">
    <property type="entry name" value="OEP"/>
    <property type="match status" value="1"/>
</dbReference>
<dbReference type="Gene3D" id="1.20.1600.10">
    <property type="entry name" value="Outer membrane efflux proteins (OEP)"/>
    <property type="match status" value="1"/>
</dbReference>
<evidence type="ECO:0000256" key="8">
    <source>
        <dbReference type="SAM" id="Coils"/>
    </source>
</evidence>
<organism evidence="9 10">
    <name type="scientific">Campylobacter curvus (strain 525.92)</name>
    <dbReference type="NCBI Taxonomy" id="360105"/>
    <lineage>
        <taxon>Bacteria</taxon>
        <taxon>Pseudomonadati</taxon>
        <taxon>Campylobacterota</taxon>
        <taxon>Epsilonproteobacteria</taxon>
        <taxon>Campylobacterales</taxon>
        <taxon>Campylobacteraceae</taxon>
        <taxon>Campylobacter</taxon>
    </lineage>
</organism>
<gene>
    <name evidence="9" type="ORF">CCV52592_1272</name>
</gene>
<comment type="subcellular location">
    <subcellularLocation>
        <location evidence="1">Cell outer membrane</location>
    </subcellularLocation>
</comment>
<evidence type="ECO:0000256" key="2">
    <source>
        <dbReference type="ARBA" id="ARBA00007613"/>
    </source>
</evidence>
<keyword evidence="6" id="KW-0472">Membrane</keyword>
<dbReference type="GO" id="GO:0015562">
    <property type="term" value="F:efflux transmembrane transporter activity"/>
    <property type="evidence" value="ECO:0007669"/>
    <property type="project" value="InterPro"/>
</dbReference>
<reference evidence="9" key="1">
    <citation type="submission" date="2016-07" db="EMBL/GenBank/DDBJ databases">
        <title>Comparative genomics of the Campylobacter concisus group.</title>
        <authorList>
            <person name="Miller W.G."/>
            <person name="Yee E."/>
            <person name="Chapman M.H."/>
            <person name="Huynh S."/>
            <person name="Bono J.L."/>
            <person name="On S.L.W."/>
            <person name="StLeger J."/>
            <person name="Foster G."/>
            <person name="Parker C.T."/>
        </authorList>
    </citation>
    <scope>NUCLEOTIDE SEQUENCE</scope>
    <source>
        <strain evidence="9">525.92</strain>
    </source>
</reference>
<keyword evidence="10" id="KW-1185">Reference proteome</keyword>
<dbReference type="Proteomes" id="UP000006380">
    <property type="component" value="Chromosome"/>
</dbReference>
<evidence type="ECO:0000256" key="1">
    <source>
        <dbReference type="ARBA" id="ARBA00004442"/>
    </source>
</evidence>
<sequence>MFKILLFLLPIVLSAANLKFIIENSQNSEPARIKAYEASRAKLGRESVANSYLPSLSLEGGMHRTYGDRSMLTPKSSSNILAKVEFLLYDGGAREARDEILSHLQNKAVLEDEEFRNYLAYQSANLYFNAVALEKIIAAKYAQSQYLNSALKRLSKMQSAGLAATDELESIRAKYHLSLSEALEFKQKQNEILSSIELISAQAIIPQSGDYLQMPNFSKSPENLNLKALNEQLLASEHRVQEVGSKQLPQIFIYDTYGFYRNDYDFALGEFERYRPYVNEFFEKNSQSNQLGVGFKWKIFDFKATSKEEQSARIASLQARLNLDYKRRENELKLKNLKNDIEVLTSKISALEQYVKAADASLEASVKKYESGLLGYTEFLAALAAKFDAASALEMSVDELEIKKAEYFYESGVDIAQKVVQ</sequence>
<accession>A7GY54</accession>
<keyword evidence="5" id="KW-0812">Transmembrane</keyword>
<dbReference type="KEGG" id="ccv:CCV52592_1272"/>
<dbReference type="HOGENOM" id="CLU_012817_16_0_7"/>
<dbReference type="AlphaFoldDB" id="A7GY54"/>